<reference evidence="1" key="1">
    <citation type="journal article" date="2023" name="IScience">
        <title>Live-bearing cockroach genome reveals convergent evolutionary mechanisms linked to viviparity in insects and beyond.</title>
        <authorList>
            <person name="Fouks B."/>
            <person name="Harrison M.C."/>
            <person name="Mikhailova A.A."/>
            <person name="Marchal E."/>
            <person name="English S."/>
            <person name="Carruthers M."/>
            <person name="Jennings E.C."/>
            <person name="Chiamaka E.L."/>
            <person name="Frigard R.A."/>
            <person name="Pippel M."/>
            <person name="Attardo G.M."/>
            <person name="Benoit J.B."/>
            <person name="Bornberg-Bauer E."/>
            <person name="Tobe S.S."/>
        </authorList>
    </citation>
    <scope>NUCLEOTIDE SEQUENCE</scope>
    <source>
        <strain evidence="1">Stay&amp;Tobe</strain>
    </source>
</reference>
<dbReference type="AlphaFoldDB" id="A0AAD8ABU6"/>
<gene>
    <name evidence="1" type="ORF">L9F63_027165</name>
</gene>
<evidence type="ECO:0000313" key="2">
    <source>
        <dbReference type="Proteomes" id="UP001233999"/>
    </source>
</evidence>
<dbReference type="EMBL" id="JASPKZ010002131">
    <property type="protein sequence ID" value="KAJ9596211.1"/>
    <property type="molecule type" value="Genomic_DNA"/>
</dbReference>
<feature type="non-terminal residue" evidence="1">
    <location>
        <position position="83"/>
    </location>
</feature>
<keyword evidence="2" id="KW-1185">Reference proteome</keyword>
<reference evidence="1" key="2">
    <citation type="submission" date="2023-05" db="EMBL/GenBank/DDBJ databases">
        <authorList>
            <person name="Fouks B."/>
        </authorList>
    </citation>
    <scope>NUCLEOTIDE SEQUENCE</scope>
    <source>
        <strain evidence="1">Stay&amp;Tobe</strain>
        <tissue evidence="1">Testes</tissue>
    </source>
</reference>
<sequence length="83" mass="9847">ISYSFKKEGKKKKHSTLFDEIMFHTERTTQSSNMCRDVLKTSINSCQILILRFNFELFLSLRLQSSYIVESYVLYRTINITVL</sequence>
<feature type="non-terminal residue" evidence="1">
    <location>
        <position position="1"/>
    </location>
</feature>
<dbReference type="Proteomes" id="UP001233999">
    <property type="component" value="Unassembled WGS sequence"/>
</dbReference>
<proteinExistence type="predicted"/>
<protein>
    <submittedName>
        <fullName evidence="1">Uncharacterized protein</fullName>
    </submittedName>
</protein>
<comment type="caution">
    <text evidence="1">The sequence shown here is derived from an EMBL/GenBank/DDBJ whole genome shotgun (WGS) entry which is preliminary data.</text>
</comment>
<organism evidence="1 2">
    <name type="scientific">Diploptera punctata</name>
    <name type="common">Pacific beetle cockroach</name>
    <dbReference type="NCBI Taxonomy" id="6984"/>
    <lineage>
        <taxon>Eukaryota</taxon>
        <taxon>Metazoa</taxon>
        <taxon>Ecdysozoa</taxon>
        <taxon>Arthropoda</taxon>
        <taxon>Hexapoda</taxon>
        <taxon>Insecta</taxon>
        <taxon>Pterygota</taxon>
        <taxon>Neoptera</taxon>
        <taxon>Polyneoptera</taxon>
        <taxon>Dictyoptera</taxon>
        <taxon>Blattodea</taxon>
        <taxon>Blaberoidea</taxon>
        <taxon>Blaberidae</taxon>
        <taxon>Diplopterinae</taxon>
        <taxon>Diploptera</taxon>
    </lineage>
</organism>
<evidence type="ECO:0000313" key="1">
    <source>
        <dbReference type="EMBL" id="KAJ9596211.1"/>
    </source>
</evidence>
<name>A0AAD8ABU6_DIPPU</name>
<accession>A0AAD8ABU6</accession>